<protein>
    <submittedName>
        <fullName evidence="3">Short chain enoyl-CoA hydratase /enoyl-CoA hydratase</fullName>
    </submittedName>
</protein>
<dbReference type="Gene3D" id="3.90.226.10">
    <property type="entry name" value="2-enoyl-CoA Hydratase, Chain A, domain 1"/>
    <property type="match status" value="1"/>
</dbReference>
<dbReference type="PANTHER" id="PTHR11941">
    <property type="entry name" value="ENOYL-COA HYDRATASE-RELATED"/>
    <property type="match status" value="1"/>
</dbReference>
<dbReference type="Gene3D" id="1.10.12.10">
    <property type="entry name" value="Lyase 2-enoyl-coa Hydratase, Chain A, domain 2"/>
    <property type="match status" value="1"/>
</dbReference>
<gene>
    <name evidence="3" type="ORF">DES41_106462</name>
</gene>
<dbReference type="Pfam" id="PF00378">
    <property type="entry name" value="ECH_1"/>
    <property type="match status" value="1"/>
</dbReference>
<name>A0A368XRD2_9BURK</name>
<dbReference type="NCBIfam" id="NF006699">
    <property type="entry name" value="PRK09245.1"/>
    <property type="match status" value="1"/>
</dbReference>
<dbReference type="RefSeq" id="WP_114469973.1">
    <property type="nucleotide sequence ID" value="NZ_QPJK01000006.1"/>
</dbReference>
<dbReference type="PANTHER" id="PTHR11941:SF54">
    <property type="entry name" value="ENOYL-COA HYDRATASE, MITOCHONDRIAL"/>
    <property type="match status" value="1"/>
</dbReference>
<proteinExistence type="inferred from homology"/>
<dbReference type="AlphaFoldDB" id="A0A368XRD2"/>
<sequence>MSNFLDYAQDGHIVTLTMNDPERRNPLTGNTAVPEFLAAIDRIHADHTVRAVILTGAGPGFSSGGNVRDMGRYAEMPPMDLRREYRLGIQKLPQALFNLEVPVIAAVNGHAIGAGLDLACMCDIRVAAEEARFAESFVKLGIIPGDGGAWLLPRIIGLSRATELTLTGATIDARQAAEWNLVSRVVPRDELMPTARALADQIAANPPHAVRLAKRLLREALHSRLDTLLEMSAAFQVMAHQTADHREAVAAFIDKRAPVFQG</sequence>
<dbReference type="InterPro" id="IPR001753">
    <property type="entry name" value="Enoyl-CoA_hydra/iso"/>
</dbReference>
<keyword evidence="2" id="KW-0456">Lyase</keyword>
<dbReference type="InterPro" id="IPR014748">
    <property type="entry name" value="Enoyl-CoA_hydra_C"/>
</dbReference>
<dbReference type="Proteomes" id="UP000252884">
    <property type="component" value="Unassembled WGS sequence"/>
</dbReference>
<organism evidence="3 4">
    <name type="scientific">Pseudorhodoferax soli</name>
    <dbReference type="NCBI Taxonomy" id="545864"/>
    <lineage>
        <taxon>Bacteria</taxon>
        <taxon>Pseudomonadati</taxon>
        <taxon>Pseudomonadota</taxon>
        <taxon>Betaproteobacteria</taxon>
        <taxon>Burkholderiales</taxon>
        <taxon>Comamonadaceae</taxon>
    </lineage>
</organism>
<evidence type="ECO:0000256" key="1">
    <source>
        <dbReference type="ARBA" id="ARBA00005254"/>
    </source>
</evidence>
<evidence type="ECO:0000256" key="2">
    <source>
        <dbReference type="ARBA" id="ARBA00023239"/>
    </source>
</evidence>
<comment type="similarity">
    <text evidence="1">Belongs to the enoyl-CoA hydratase/isomerase family.</text>
</comment>
<dbReference type="GO" id="GO:0006635">
    <property type="term" value="P:fatty acid beta-oxidation"/>
    <property type="evidence" value="ECO:0007669"/>
    <property type="project" value="TreeGrafter"/>
</dbReference>
<dbReference type="OrthoDB" id="8524220at2"/>
<dbReference type="SUPFAM" id="SSF52096">
    <property type="entry name" value="ClpP/crotonase"/>
    <property type="match status" value="1"/>
</dbReference>
<evidence type="ECO:0000313" key="4">
    <source>
        <dbReference type="Proteomes" id="UP000252884"/>
    </source>
</evidence>
<dbReference type="GO" id="GO:0016829">
    <property type="term" value="F:lyase activity"/>
    <property type="evidence" value="ECO:0007669"/>
    <property type="project" value="UniProtKB-KW"/>
</dbReference>
<accession>A0A368XRD2</accession>
<evidence type="ECO:0000313" key="3">
    <source>
        <dbReference type="EMBL" id="RCW69588.1"/>
    </source>
</evidence>
<reference evidence="3 4" key="1">
    <citation type="submission" date="2018-07" db="EMBL/GenBank/DDBJ databases">
        <title>Genomic Encyclopedia of Type Strains, Phase IV (KMG-IV): sequencing the most valuable type-strain genomes for metagenomic binning, comparative biology and taxonomic classification.</title>
        <authorList>
            <person name="Goeker M."/>
        </authorList>
    </citation>
    <scope>NUCLEOTIDE SEQUENCE [LARGE SCALE GENOMIC DNA]</scope>
    <source>
        <strain evidence="3 4">DSM 21634</strain>
    </source>
</reference>
<dbReference type="EMBL" id="QPJK01000006">
    <property type="protein sequence ID" value="RCW69588.1"/>
    <property type="molecule type" value="Genomic_DNA"/>
</dbReference>
<dbReference type="InterPro" id="IPR029045">
    <property type="entry name" value="ClpP/crotonase-like_dom_sf"/>
</dbReference>
<dbReference type="CDD" id="cd06558">
    <property type="entry name" value="crotonase-like"/>
    <property type="match status" value="1"/>
</dbReference>
<keyword evidence="4" id="KW-1185">Reference proteome</keyword>
<comment type="caution">
    <text evidence="3">The sequence shown here is derived from an EMBL/GenBank/DDBJ whole genome shotgun (WGS) entry which is preliminary data.</text>
</comment>